<dbReference type="InterPro" id="IPR050231">
    <property type="entry name" value="Iron_ascorbate_oxido_reductase"/>
</dbReference>
<dbReference type="Proteomes" id="UP000757232">
    <property type="component" value="Unassembled WGS sequence"/>
</dbReference>
<feature type="domain" description="Fe2OG dioxygenase" evidence="2">
    <location>
        <begin position="181"/>
        <end position="291"/>
    </location>
</feature>
<proteinExistence type="inferred from homology"/>
<reference evidence="3" key="1">
    <citation type="submission" date="2016-06" db="EMBL/GenBank/DDBJ databases">
        <title>Draft Genome sequence of the fungus Inonotus baumii.</title>
        <authorList>
            <person name="Zhu H."/>
            <person name="Lin W."/>
        </authorList>
    </citation>
    <scope>NUCLEOTIDE SEQUENCE</scope>
    <source>
        <strain evidence="3">821</strain>
    </source>
</reference>
<accession>A0A9Q5HUR6</accession>
<dbReference type="InterPro" id="IPR005123">
    <property type="entry name" value="Oxoglu/Fe-dep_dioxygenase_dom"/>
</dbReference>
<keyword evidence="1" id="KW-0560">Oxidoreductase</keyword>
<dbReference type="InterPro" id="IPR044861">
    <property type="entry name" value="IPNS-like_FE2OG_OXY"/>
</dbReference>
<evidence type="ECO:0000313" key="4">
    <source>
        <dbReference type="Proteomes" id="UP000757232"/>
    </source>
</evidence>
<dbReference type="InterPro" id="IPR026992">
    <property type="entry name" value="DIOX_N"/>
</dbReference>
<dbReference type="PANTHER" id="PTHR47990">
    <property type="entry name" value="2-OXOGLUTARATE (2OG) AND FE(II)-DEPENDENT OXYGENASE SUPERFAMILY PROTEIN-RELATED"/>
    <property type="match status" value="1"/>
</dbReference>
<dbReference type="Gene3D" id="2.60.120.330">
    <property type="entry name" value="B-lactam Antibiotic, Isopenicillin N Synthase, Chain"/>
    <property type="match status" value="1"/>
</dbReference>
<dbReference type="PROSITE" id="PS51471">
    <property type="entry name" value="FE2OG_OXY"/>
    <property type="match status" value="1"/>
</dbReference>
<comment type="similarity">
    <text evidence="1">Belongs to the iron/ascorbate-dependent oxidoreductase family.</text>
</comment>
<evidence type="ECO:0000256" key="1">
    <source>
        <dbReference type="RuleBase" id="RU003682"/>
    </source>
</evidence>
<keyword evidence="4" id="KW-1185">Reference proteome</keyword>
<dbReference type="Pfam" id="PF03171">
    <property type="entry name" value="2OG-FeII_Oxy"/>
    <property type="match status" value="1"/>
</dbReference>
<protein>
    <submittedName>
        <fullName evidence="3">Clavaminate synthase-like protein</fullName>
    </submittedName>
</protein>
<keyword evidence="1" id="KW-0408">Iron</keyword>
<comment type="caution">
    <text evidence="3">The sequence shown here is derived from an EMBL/GenBank/DDBJ whole genome shotgun (WGS) entry which is preliminary data.</text>
</comment>
<evidence type="ECO:0000313" key="3">
    <source>
        <dbReference type="EMBL" id="OCB86378.1"/>
    </source>
</evidence>
<name>A0A9Q5HUR6_SANBA</name>
<sequence>MPGLDSQLPPFPDDVPTQPLLVIDYELISSGDSMEIEKLWKAATNIGFWYLKNHGAEREAKEMLEMGAETMRLPLDEKMQFEQGDNGQSFGYKAAGSNAIDDKGNLDTAESINISKDDALAYPKVVHRTYPSTVNNRMDSTLKPFVHKSVEVNNMILSIFEEKLGLPAGTLLTLHSLDKPSSSEARCIKSPPRRVHPAASEEKIKVSLRAHTDFGSLTFLHIRLGGLQVLPPGNTEWRYIRPLPGLVICNVGDTLTLLSGGILRSNLHRVVPAPGAQAAYTRWSLVFFTRPGNNVYLRPLTDESQVVRTAVARMNEEVRKTYHPDATAREWFARRIMNQRVKNRTGPET</sequence>
<dbReference type="InterPro" id="IPR027443">
    <property type="entry name" value="IPNS-like_sf"/>
</dbReference>
<dbReference type="AlphaFoldDB" id="A0A9Q5HUR6"/>
<dbReference type="Pfam" id="PF14226">
    <property type="entry name" value="DIOX_N"/>
    <property type="match status" value="1"/>
</dbReference>
<dbReference type="GO" id="GO:0016491">
    <property type="term" value="F:oxidoreductase activity"/>
    <property type="evidence" value="ECO:0007669"/>
    <property type="project" value="UniProtKB-KW"/>
</dbReference>
<organism evidence="3 4">
    <name type="scientific">Sanghuangporus baumii</name>
    <name type="common">Phellinus baumii</name>
    <dbReference type="NCBI Taxonomy" id="108892"/>
    <lineage>
        <taxon>Eukaryota</taxon>
        <taxon>Fungi</taxon>
        <taxon>Dikarya</taxon>
        <taxon>Basidiomycota</taxon>
        <taxon>Agaricomycotina</taxon>
        <taxon>Agaricomycetes</taxon>
        <taxon>Hymenochaetales</taxon>
        <taxon>Hymenochaetaceae</taxon>
        <taxon>Sanghuangporus</taxon>
    </lineage>
</organism>
<dbReference type="EMBL" id="LNZH02000202">
    <property type="protein sequence ID" value="OCB86378.1"/>
    <property type="molecule type" value="Genomic_DNA"/>
</dbReference>
<dbReference type="SUPFAM" id="SSF51197">
    <property type="entry name" value="Clavaminate synthase-like"/>
    <property type="match status" value="1"/>
</dbReference>
<dbReference type="GO" id="GO:0046872">
    <property type="term" value="F:metal ion binding"/>
    <property type="evidence" value="ECO:0007669"/>
    <property type="project" value="UniProtKB-KW"/>
</dbReference>
<keyword evidence="1" id="KW-0479">Metal-binding</keyword>
<gene>
    <name evidence="3" type="ORF">A7U60_g6496</name>
</gene>
<dbReference type="OrthoDB" id="406156at2759"/>
<evidence type="ECO:0000259" key="2">
    <source>
        <dbReference type="PROSITE" id="PS51471"/>
    </source>
</evidence>